<sequence>MANAFARAPRKHNTSALCYKFFYGLPERTSTQFRVCLTRPFPLFLTHDLSVILDVETENDMKEIWGSFLVSRDLHCGLSKAGAEVYLPNFMAWQFGLIQMAPLPPLSTNRLSSWRADVSQQHGVAGITFQLQQGMTFLTLTPWSRRNAYDEDGRVWYEEWL</sequence>
<organism evidence="1 2">
    <name type="scientific">Prunus yedoensis var. nudiflora</name>
    <dbReference type="NCBI Taxonomy" id="2094558"/>
    <lineage>
        <taxon>Eukaryota</taxon>
        <taxon>Viridiplantae</taxon>
        <taxon>Streptophyta</taxon>
        <taxon>Embryophyta</taxon>
        <taxon>Tracheophyta</taxon>
        <taxon>Spermatophyta</taxon>
        <taxon>Magnoliopsida</taxon>
        <taxon>eudicotyledons</taxon>
        <taxon>Gunneridae</taxon>
        <taxon>Pentapetalae</taxon>
        <taxon>rosids</taxon>
        <taxon>fabids</taxon>
        <taxon>Rosales</taxon>
        <taxon>Rosaceae</taxon>
        <taxon>Amygdaloideae</taxon>
        <taxon>Amygdaleae</taxon>
        <taxon>Prunus</taxon>
    </lineage>
</organism>
<dbReference type="AlphaFoldDB" id="A0A314ULF8"/>
<name>A0A314ULF8_PRUYE</name>
<dbReference type="OrthoDB" id="1831994at2759"/>
<dbReference type="EMBL" id="PJQY01003325">
    <property type="protein sequence ID" value="PQM38290.1"/>
    <property type="molecule type" value="Genomic_DNA"/>
</dbReference>
<proteinExistence type="predicted"/>
<gene>
    <name evidence="1" type="ORF">Pyn_39219</name>
</gene>
<keyword evidence="2" id="KW-1185">Reference proteome</keyword>
<evidence type="ECO:0000313" key="1">
    <source>
        <dbReference type="EMBL" id="PQM38290.1"/>
    </source>
</evidence>
<protein>
    <submittedName>
        <fullName evidence="1">Uncharacterized protein</fullName>
    </submittedName>
</protein>
<reference evidence="1 2" key="1">
    <citation type="submission" date="2018-02" db="EMBL/GenBank/DDBJ databases">
        <title>Draft genome of wild Prunus yedoensis var. nudiflora.</title>
        <authorList>
            <person name="Baek S."/>
            <person name="Kim J.-H."/>
            <person name="Choi K."/>
            <person name="Kim G.-B."/>
            <person name="Cho A."/>
            <person name="Jang H."/>
            <person name="Shin C.-H."/>
            <person name="Yu H.-J."/>
            <person name="Mun J.-H."/>
        </authorList>
    </citation>
    <scope>NUCLEOTIDE SEQUENCE [LARGE SCALE GENOMIC DNA]</scope>
    <source>
        <strain evidence="2">cv. Jeju island</strain>
        <tissue evidence="1">Leaf</tissue>
    </source>
</reference>
<comment type="caution">
    <text evidence="1">The sequence shown here is derived from an EMBL/GenBank/DDBJ whole genome shotgun (WGS) entry which is preliminary data.</text>
</comment>
<accession>A0A314ULF8</accession>
<evidence type="ECO:0000313" key="2">
    <source>
        <dbReference type="Proteomes" id="UP000250321"/>
    </source>
</evidence>
<dbReference type="Proteomes" id="UP000250321">
    <property type="component" value="Unassembled WGS sequence"/>
</dbReference>